<keyword evidence="6" id="KW-1185">Reference proteome</keyword>
<evidence type="ECO:0000256" key="3">
    <source>
        <dbReference type="ARBA" id="ARBA00023163"/>
    </source>
</evidence>
<dbReference type="InterPro" id="IPR018062">
    <property type="entry name" value="HTH_AraC-typ_CS"/>
</dbReference>
<evidence type="ECO:0000259" key="4">
    <source>
        <dbReference type="PROSITE" id="PS01124"/>
    </source>
</evidence>
<comment type="caution">
    <text evidence="5">The sequence shown here is derived from an EMBL/GenBank/DDBJ whole genome shotgun (WGS) entry which is preliminary data.</text>
</comment>
<accession>A0ABV3JVA4</accession>
<dbReference type="InterPro" id="IPR032783">
    <property type="entry name" value="AraC_lig"/>
</dbReference>
<name>A0ABV3JVA4_STRON</name>
<evidence type="ECO:0000256" key="1">
    <source>
        <dbReference type="ARBA" id="ARBA00023015"/>
    </source>
</evidence>
<dbReference type="RefSeq" id="WP_109279278.1">
    <property type="nucleotide sequence ID" value="NZ_JBFAUK010000005.1"/>
</dbReference>
<keyword evidence="1" id="KW-0805">Transcription regulation</keyword>
<evidence type="ECO:0000313" key="5">
    <source>
        <dbReference type="EMBL" id="MEV5506764.1"/>
    </source>
</evidence>
<dbReference type="PANTHER" id="PTHR46796:SF13">
    <property type="entry name" value="HTH-TYPE TRANSCRIPTIONAL ACTIVATOR RHAS"/>
    <property type="match status" value="1"/>
</dbReference>
<dbReference type="Pfam" id="PF12833">
    <property type="entry name" value="HTH_18"/>
    <property type="match status" value="1"/>
</dbReference>
<feature type="domain" description="HTH araC/xylS-type" evidence="4">
    <location>
        <begin position="211"/>
        <end position="309"/>
    </location>
</feature>
<dbReference type="SUPFAM" id="SSF46689">
    <property type="entry name" value="Homeodomain-like"/>
    <property type="match status" value="2"/>
</dbReference>
<sequence length="314" mass="33376">MDALTGLLDGPKARGAFLLRSVLSPPWSLRVADGAPLCLVTVVRGHAWITPGMGEPVRLEPGAVALLRGPDPYTVSDDPATPVQVVIGPGQACSTGDGQDVSEGMALGVRTWGNDPDGPVMLLTGTYQLRHEIGRRLLDALPGLLVRPARDAPRTLITLLAEEIGRAEPGQTAVLDRILDLLLVSVVRSWLAEAGSGAPAWLRAQRDPVAGPALRLLHQEPARPWTVALLAAEVGVSRAALARRFGTLVGEPPMAYLTQWRLALAADLLREPEATLEAVARRVGYGSAFALSAAFKRVRGVSPRSYRESVLEDG</sequence>
<reference evidence="5 6" key="1">
    <citation type="submission" date="2024-06" db="EMBL/GenBank/DDBJ databases">
        <title>The Natural Products Discovery Center: Release of the First 8490 Sequenced Strains for Exploring Actinobacteria Biosynthetic Diversity.</title>
        <authorList>
            <person name="Kalkreuter E."/>
            <person name="Kautsar S.A."/>
            <person name="Yang D."/>
            <person name="Bader C.D."/>
            <person name="Teijaro C.N."/>
            <person name="Fluegel L."/>
            <person name="Davis C.M."/>
            <person name="Simpson J.R."/>
            <person name="Lauterbach L."/>
            <person name="Steele A.D."/>
            <person name="Gui C."/>
            <person name="Meng S."/>
            <person name="Li G."/>
            <person name="Viehrig K."/>
            <person name="Ye F."/>
            <person name="Su P."/>
            <person name="Kiefer A.F."/>
            <person name="Nichols A."/>
            <person name="Cepeda A.J."/>
            <person name="Yan W."/>
            <person name="Fan B."/>
            <person name="Jiang Y."/>
            <person name="Adhikari A."/>
            <person name="Zheng C.-J."/>
            <person name="Schuster L."/>
            <person name="Cowan T.M."/>
            <person name="Smanski M.J."/>
            <person name="Chevrette M.G."/>
            <person name="De Carvalho L.P.S."/>
            <person name="Shen B."/>
        </authorList>
    </citation>
    <scope>NUCLEOTIDE SEQUENCE [LARGE SCALE GENOMIC DNA]</scope>
    <source>
        <strain evidence="5 6">NPDC052347</strain>
    </source>
</reference>
<dbReference type="PROSITE" id="PS00041">
    <property type="entry name" value="HTH_ARAC_FAMILY_1"/>
    <property type="match status" value="1"/>
</dbReference>
<dbReference type="Pfam" id="PF12852">
    <property type="entry name" value="Cupin_6"/>
    <property type="match status" value="1"/>
</dbReference>
<dbReference type="EMBL" id="JBFAUK010000005">
    <property type="protein sequence ID" value="MEV5506764.1"/>
    <property type="molecule type" value="Genomic_DNA"/>
</dbReference>
<keyword evidence="2" id="KW-0238">DNA-binding</keyword>
<dbReference type="InterPro" id="IPR050204">
    <property type="entry name" value="AraC_XylS_family_regulators"/>
</dbReference>
<dbReference type="InterPro" id="IPR009057">
    <property type="entry name" value="Homeodomain-like_sf"/>
</dbReference>
<protein>
    <submittedName>
        <fullName evidence="5">AraC family transcriptional regulator</fullName>
    </submittedName>
</protein>
<evidence type="ECO:0000313" key="6">
    <source>
        <dbReference type="Proteomes" id="UP001552594"/>
    </source>
</evidence>
<keyword evidence="3" id="KW-0804">Transcription</keyword>
<evidence type="ECO:0000256" key="2">
    <source>
        <dbReference type="ARBA" id="ARBA00023125"/>
    </source>
</evidence>
<organism evidence="5 6">
    <name type="scientific">Streptomyces orinoci</name>
    <name type="common">Streptoverticillium orinoci</name>
    <dbReference type="NCBI Taxonomy" id="67339"/>
    <lineage>
        <taxon>Bacteria</taxon>
        <taxon>Bacillati</taxon>
        <taxon>Actinomycetota</taxon>
        <taxon>Actinomycetes</taxon>
        <taxon>Kitasatosporales</taxon>
        <taxon>Streptomycetaceae</taxon>
        <taxon>Streptomyces</taxon>
    </lineage>
</organism>
<dbReference type="Gene3D" id="1.10.10.60">
    <property type="entry name" value="Homeodomain-like"/>
    <property type="match status" value="2"/>
</dbReference>
<dbReference type="PROSITE" id="PS01124">
    <property type="entry name" value="HTH_ARAC_FAMILY_2"/>
    <property type="match status" value="1"/>
</dbReference>
<gene>
    <name evidence="5" type="ORF">AB0L16_09825</name>
</gene>
<proteinExistence type="predicted"/>
<dbReference type="Proteomes" id="UP001552594">
    <property type="component" value="Unassembled WGS sequence"/>
</dbReference>
<dbReference type="PANTHER" id="PTHR46796">
    <property type="entry name" value="HTH-TYPE TRANSCRIPTIONAL ACTIVATOR RHAS-RELATED"/>
    <property type="match status" value="1"/>
</dbReference>
<dbReference type="InterPro" id="IPR018060">
    <property type="entry name" value="HTH_AraC"/>
</dbReference>
<dbReference type="SMART" id="SM00342">
    <property type="entry name" value="HTH_ARAC"/>
    <property type="match status" value="1"/>
</dbReference>